<evidence type="ECO:0000256" key="1">
    <source>
        <dbReference type="SAM" id="Phobius"/>
    </source>
</evidence>
<reference evidence="3" key="1">
    <citation type="submission" date="2015-01" db="EMBL/GenBank/DDBJ databases">
        <authorList>
            <person name="Aksoy S."/>
            <person name="Warren W."/>
            <person name="Wilson R.K."/>
        </authorList>
    </citation>
    <scope>NUCLEOTIDE SEQUENCE [LARGE SCALE GENOMIC DNA]</scope>
    <source>
        <strain evidence="3">IAEA</strain>
    </source>
</reference>
<keyword evidence="1" id="KW-1133">Transmembrane helix</keyword>
<dbReference type="EnsemblMetazoa" id="GPPI021936-RA">
    <property type="protein sequence ID" value="GPPI021936-PA"/>
    <property type="gene ID" value="GPPI021936"/>
</dbReference>
<feature type="transmembrane region" description="Helical" evidence="1">
    <location>
        <begin position="86"/>
        <end position="108"/>
    </location>
</feature>
<dbReference type="AlphaFoldDB" id="A0A1B0B862"/>
<dbReference type="VEuPathDB" id="VectorBase:GPPI021936"/>
<accession>A0A1B0B862</accession>
<keyword evidence="3" id="KW-1185">Reference proteome</keyword>
<proteinExistence type="predicted"/>
<name>A0A1B0B862_9MUSC</name>
<reference evidence="2" key="2">
    <citation type="submission" date="2020-05" db="UniProtKB">
        <authorList>
            <consortium name="EnsemblMetazoa"/>
        </authorList>
    </citation>
    <scope>IDENTIFICATION</scope>
    <source>
        <strain evidence="2">IAEA</strain>
    </source>
</reference>
<evidence type="ECO:0000313" key="2">
    <source>
        <dbReference type="EnsemblMetazoa" id="GPPI021936-PA"/>
    </source>
</evidence>
<sequence length="153" mass="17983">RTLRGIYFNNIYLPQSIKYKLANTLSIPHILYGLEVVSGTVTVNFTTRNRATNNIVLLCVQCPKTGPYLRTCKTVRRMHLQASYKIRSATSTIFILLHNLHYVLYYFAILRDLLARELLRNTPDISLKLRGIYAFRDQNDRKQQLIYWRDDLT</sequence>
<evidence type="ECO:0000313" key="3">
    <source>
        <dbReference type="Proteomes" id="UP000092460"/>
    </source>
</evidence>
<dbReference type="EMBL" id="JXJN01009838">
    <property type="status" value="NOT_ANNOTATED_CDS"/>
    <property type="molecule type" value="Genomic_DNA"/>
</dbReference>
<organism evidence="2 3">
    <name type="scientific">Glossina palpalis gambiensis</name>
    <dbReference type="NCBI Taxonomy" id="67801"/>
    <lineage>
        <taxon>Eukaryota</taxon>
        <taxon>Metazoa</taxon>
        <taxon>Ecdysozoa</taxon>
        <taxon>Arthropoda</taxon>
        <taxon>Hexapoda</taxon>
        <taxon>Insecta</taxon>
        <taxon>Pterygota</taxon>
        <taxon>Neoptera</taxon>
        <taxon>Endopterygota</taxon>
        <taxon>Diptera</taxon>
        <taxon>Brachycera</taxon>
        <taxon>Muscomorpha</taxon>
        <taxon>Hippoboscoidea</taxon>
        <taxon>Glossinidae</taxon>
        <taxon>Glossina</taxon>
    </lineage>
</organism>
<protein>
    <submittedName>
        <fullName evidence="2">Uncharacterized protein</fullName>
    </submittedName>
</protein>
<dbReference type="Proteomes" id="UP000092460">
    <property type="component" value="Unassembled WGS sequence"/>
</dbReference>
<keyword evidence="1" id="KW-0472">Membrane</keyword>
<keyword evidence="1" id="KW-0812">Transmembrane</keyword>